<dbReference type="InterPro" id="IPR012133">
    <property type="entry name" value="Alpha-hydoxy_acid_DH_FMN"/>
</dbReference>
<feature type="binding site" evidence="10">
    <location>
        <position position="273"/>
    </location>
    <ligand>
        <name>FMN</name>
        <dbReference type="ChEBI" id="CHEBI:58210"/>
    </ligand>
</feature>
<evidence type="ECO:0000256" key="5">
    <source>
        <dbReference type="ARBA" id="ARBA00023002"/>
    </source>
</evidence>
<feature type="binding site" evidence="8 10">
    <location>
        <position position="127"/>
    </location>
    <ligand>
        <name>FMN</name>
        <dbReference type="ChEBI" id="CHEBI:58210"/>
    </ligand>
</feature>
<evidence type="ECO:0000256" key="1">
    <source>
        <dbReference type="ARBA" id="ARBA00001917"/>
    </source>
</evidence>
<feature type="binding site" evidence="10">
    <location>
        <begin position="329"/>
        <end position="330"/>
    </location>
    <ligand>
        <name>FMN</name>
        <dbReference type="ChEBI" id="CHEBI:58210"/>
    </ligand>
</feature>
<dbReference type="GO" id="GO:0009060">
    <property type="term" value="P:aerobic respiration"/>
    <property type="evidence" value="ECO:0007669"/>
    <property type="project" value="TreeGrafter"/>
</dbReference>
<feature type="binding site" evidence="8">
    <location>
        <position position="278"/>
    </location>
    <ligand>
        <name>substrate</name>
    </ligand>
</feature>
<feature type="binding site" evidence="8">
    <location>
        <position position="164"/>
    </location>
    <ligand>
        <name>substrate</name>
    </ligand>
</feature>
<dbReference type="EMBL" id="JACERJ010000008">
    <property type="protein sequence ID" value="MBA5204874.1"/>
    <property type="molecule type" value="Genomic_DNA"/>
</dbReference>
<dbReference type="RefSeq" id="WP_181845519.1">
    <property type="nucleotide sequence ID" value="NZ_JACERJ010000008.1"/>
</dbReference>
<keyword evidence="3 8" id="KW-0285">Flavoprotein</keyword>
<feature type="binding site" evidence="8 10">
    <location>
        <position position="106"/>
    </location>
    <ligand>
        <name>FMN</name>
        <dbReference type="ChEBI" id="CHEBI:58210"/>
    </ligand>
</feature>
<feature type="binding site" evidence="10">
    <location>
        <position position="278"/>
    </location>
    <ligand>
        <name>glyoxylate</name>
        <dbReference type="ChEBI" id="CHEBI:36655"/>
    </ligand>
</feature>
<dbReference type="PANTHER" id="PTHR10578">
    <property type="entry name" value="S -2-HYDROXY-ACID OXIDASE-RELATED"/>
    <property type="match status" value="1"/>
</dbReference>
<dbReference type="PROSITE" id="PS00557">
    <property type="entry name" value="FMN_HYDROXY_ACID_DH_1"/>
    <property type="match status" value="1"/>
</dbReference>
<accession>A0AAW3ST13</accession>
<feature type="binding site" evidence="10">
    <location>
        <position position="24"/>
    </location>
    <ligand>
        <name>glyoxylate</name>
        <dbReference type="ChEBI" id="CHEBI:36655"/>
    </ligand>
</feature>
<feature type="binding site" evidence="10">
    <location>
        <position position="129"/>
    </location>
    <ligand>
        <name>glyoxylate</name>
        <dbReference type="ChEBI" id="CHEBI:36655"/>
    </ligand>
</feature>
<dbReference type="GO" id="GO:0010181">
    <property type="term" value="F:FMN binding"/>
    <property type="evidence" value="ECO:0007669"/>
    <property type="project" value="InterPro"/>
</dbReference>
<dbReference type="SUPFAM" id="SSF51395">
    <property type="entry name" value="FMN-linked oxidoreductases"/>
    <property type="match status" value="1"/>
</dbReference>
<sequence length="386" mass="41817">MIISASTDYRAAAQRKLPPFLFHYVDGGAYGEHTLRRNTADLADIALRQRILKNVSDLSLETQLFGEKLAMPVVLAPVGLTGMYARRGEVQAARAAAQKGIPFTLSTVSVCPIEEVAPTIERPLWFQLYVLKDRGFMRNVLERAQAAGVKTLVFTVDMPTPGARYRDAHSGMSGPNAAIRRVLQAMVHPQWAWDVGLNGKPHDLGNVSAYRGTPTTLENYIGWLAENFDSSISWQDLAWIREMWKGPMIIKGILDPEDAKEAVRFGADGIVVSNHGGRQLDGVLSTAHALPAIADSVKGDITILADSGIRTGLDVVRMIALGADSVMLGRAFVYALAAAGEAGVVNLLNLIEKEMRVAMTLTGAKSIADITTDSLVQATQRRLDGL</sequence>
<evidence type="ECO:0000256" key="9">
    <source>
        <dbReference type="PIRSR" id="PIRSR000138-1"/>
    </source>
</evidence>
<dbReference type="PIRSF" id="PIRSF000138">
    <property type="entry name" value="Al-hdrx_acd_dh"/>
    <property type="match status" value="1"/>
</dbReference>
<comment type="subcellular location">
    <subcellularLocation>
        <location evidence="8">Cell membrane</location>
        <topology evidence="8">Peripheral membrane protein</topology>
    </subcellularLocation>
</comment>
<dbReference type="Gene3D" id="3.20.20.70">
    <property type="entry name" value="Aldolase class I"/>
    <property type="match status" value="1"/>
</dbReference>
<dbReference type="AlphaFoldDB" id="A0AAW3ST13"/>
<evidence type="ECO:0000313" key="12">
    <source>
        <dbReference type="EMBL" id="MBA5204874.1"/>
    </source>
</evidence>
<dbReference type="NCBIfam" id="NF033901">
    <property type="entry name" value="L_lactate_LldD"/>
    <property type="match status" value="1"/>
</dbReference>
<evidence type="ECO:0000256" key="3">
    <source>
        <dbReference type="ARBA" id="ARBA00022630"/>
    </source>
</evidence>
<evidence type="ECO:0000313" key="13">
    <source>
        <dbReference type="Proteomes" id="UP000557749"/>
    </source>
</evidence>
<evidence type="ECO:0000256" key="2">
    <source>
        <dbReference type="ARBA" id="ARBA00022475"/>
    </source>
</evidence>
<dbReference type="Pfam" id="PF01070">
    <property type="entry name" value="FMN_dh"/>
    <property type="match status" value="1"/>
</dbReference>
<feature type="binding site" evidence="8 10">
    <location>
        <position position="155"/>
    </location>
    <ligand>
        <name>FMN</name>
        <dbReference type="ChEBI" id="CHEBI:58210"/>
    </ligand>
</feature>
<feature type="active site" description="Proton acceptor" evidence="8 9">
    <location>
        <position position="275"/>
    </location>
</feature>
<keyword evidence="4 8" id="KW-0288">FMN</keyword>
<dbReference type="HAMAP" id="MF_01559">
    <property type="entry name" value="L_lact_dehydr"/>
    <property type="match status" value="1"/>
</dbReference>
<organism evidence="12 13">
    <name type="scientific">Pectobacterium aroidearum</name>
    <dbReference type="NCBI Taxonomy" id="1201031"/>
    <lineage>
        <taxon>Bacteria</taxon>
        <taxon>Pseudomonadati</taxon>
        <taxon>Pseudomonadota</taxon>
        <taxon>Gammaproteobacteria</taxon>
        <taxon>Enterobacterales</taxon>
        <taxon>Pectobacteriaceae</taxon>
        <taxon>Pectobacterium</taxon>
    </lineage>
</organism>
<dbReference type="InterPro" id="IPR000262">
    <property type="entry name" value="FMN-dep_DH"/>
</dbReference>
<feature type="binding site" evidence="10">
    <location>
        <begin position="77"/>
        <end position="79"/>
    </location>
    <ligand>
        <name>FMN</name>
        <dbReference type="ChEBI" id="CHEBI:58210"/>
    </ligand>
</feature>
<reference evidence="12 13" key="1">
    <citation type="submission" date="2020-07" db="EMBL/GenBank/DDBJ databases">
        <title>Characterization of Pectobacterium aroidearum strains causing soft rot on Amorphophallus konjac.</title>
        <authorList>
            <person name="Xie H."/>
        </authorList>
    </citation>
    <scope>NUCLEOTIDE SEQUENCE [LARGE SCALE GENOMIC DNA]</scope>
    <source>
        <strain evidence="12 13">MY7</strain>
    </source>
</reference>
<dbReference type="InterPro" id="IPR013785">
    <property type="entry name" value="Aldolase_TIM"/>
</dbReference>
<feature type="binding site" evidence="8">
    <location>
        <position position="129"/>
    </location>
    <ligand>
        <name>substrate</name>
    </ligand>
</feature>
<dbReference type="Proteomes" id="UP000557749">
    <property type="component" value="Unassembled WGS sequence"/>
</dbReference>
<dbReference type="GO" id="GO:0006089">
    <property type="term" value="P:lactate metabolic process"/>
    <property type="evidence" value="ECO:0007669"/>
    <property type="project" value="UniProtKB-UniRule"/>
</dbReference>
<evidence type="ECO:0000256" key="8">
    <source>
        <dbReference type="HAMAP-Rule" id="MF_01559"/>
    </source>
</evidence>
<dbReference type="InterPro" id="IPR008259">
    <property type="entry name" value="FMN_hydac_DH_AS"/>
</dbReference>
<dbReference type="GO" id="GO:0004459">
    <property type="term" value="F:L-lactate dehydrogenase (NAD+) activity"/>
    <property type="evidence" value="ECO:0007669"/>
    <property type="project" value="UniProtKB-UniRule"/>
</dbReference>
<comment type="function">
    <text evidence="8">Catalyzes the conversion of L-lactate to pyruvate. Is coupled to the respiratory chain.</text>
</comment>
<evidence type="ECO:0000256" key="6">
    <source>
        <dbReference type="ARBA" id="ARBA00023136"/>
    </source>
</evidence>
<comment type="similarity">
    <text evidence="7 8">Belongs to the FMN-dependent alpha-hydroxy acid dehydrogenase family.</text>
</comment>
<comment type="catalytic activity">
    <reaction evidence="8">
        <text>(S)-lactate + A = pyruvate + AH2</text>
        <dbReference type="Rhea" id="RHEA:45816"/>
        <dbReference type="ChEBI" id="CHEBI:13193"/>
        <dbReference type="ChEBI" id="CHEBI:15361"/>
        <dbReference type="ChEBI" id="CHEBI:16651"/>
        <dbReference type="ChEBI" id="CHEBI:17499"/>
    </reaction>
</comment>
<evidence type="ECO:0000256" key="7">
    <source>
        <dbReference type="ARBA" id="ARBA00024042"/>
    </source>
</evidence>
<protein>
    <recommendedName>
        <fullName evidence="8">L-lactate dehydrogenase</fullName>
        <ecNumber evidence="8">1.1.-.-</ecNumber>
    </recommendedName>
</protein>
<keyword evidence="2 8" id="KW-1003">Cell membrane</keyword>
<evidence type="ECO:0000256" key="4">
    <source>
        <dbReference type="ARBA" id="ARBA00022643"/>
    </source>
</evidence>
<dbReference type="PROSITE" id="PS51349">
    <property type="entry name" value="FMN_HYDROXY_ACID_DH_2"/>
    <property type="match status" value="1"/>
</dbReference>
<dbReference type="GO" id="GO:0005886">
    <property type="term" value="C:plasma membrane"/>
    <property type="evidence" value="ECO:0007669"/>
    <property type="project" value="UniProtKB-SubCell"/>
</dbReference>
<feature type="binding site" evidence="8">
    <location>
        <begin position="306"/>
        <end position="330"/>
    </location>
    <ligand>
        <name>FMN</name>
        <dbReference type="ChEBI" id="CHEBI:58210"/>
    </ligand>
</feature>
<dbReference type="InterPro" id="IPR020920">
    <property type="entry name" value="LldD"/>
</dbReference>
<feature type="binding site" evidence="10">
    <location>
        <begin position="306"/>
        <end position="310"/>
    </location>
    <ligand>
        <name>FMN</name>
        <dbReference type="ChEBI" id="CHEBI:58210"/>
    </ligand>
</feature>
<gene>
    <name evidence="8 12" type="primary">lldD</name>
    <name evidence="12" type="ORF">H2Y57_14425</name>
</gene>
<name>A0AAW3ST13_9GAMM</name>
<dbReference type="InterPro" id="IPR037396">
    <property type="entry name" value="FMN_HAD"/>
</dbReference>
<dbReference type="EC" id="1.1.-.-" evidence="8"/>
<keyword evidence="6 8" id="KW-0472">Membrane</keyword>
<dbReference type="PANTHER" id="PTHR10578:SF85">
    <property type="entry name" value="L-LACTATE DEHYDROGENASE"/>
    <property type="match status" value="1"/>
</dbReference>
<feature type="binding site" evidence="8">
    <location>
        <position position="24"/>
    </location>
    <ligand>
        <name>substrate</name>
    </ligand>
</feature>
<feature type="binding site" evidence="8 10">
    <location>
        <position position="251"/>
    </location>
    <ligand>
        <name>FMN</name>
        <dbReference type="ChEBI" id="CHEBI:58210"/>
    </ligand>
</feature>
<dbReference type="FunFam" id="3.20.20.70:FF:000029">
    <property type="entry name" value="L-lactate dehydrogenase"/>
    <property type="match status" value="1"/>
</dbReference>
<comment type="cofactor">
    <cofactor evidence="1 8">
        <name>FMN</name>
        <dbReference type="ChEBI" id="CHEBI:58210"/>
    </cofactor>
</comment>
<feature type="domain" description="FMN hydroxy acid dehydrogenase" evidence="11">
    <location>
        <begin position="1"/>
        <end position="380"/>
    </location>
</feature>
<feature type="binding site" evidence="10">
    <location>
        <position position="275"/>
    </location>
    <ligand>
        <name>glyoxylate</name>
        <dbReference type="ChEBI" id="CHEBI:36655"/>
    </ligand>
</feature>
<keyword evidence="5 8" id="KW-0560">Oxidoreductase</keyword>
<dbReference type="CDD" id="cd02809">
    <property type="entry name" value="alpha_hydroxyacid_oxid_FMN"/>
    <property type="match status" value="1"/>
</dbReference>
<comment type="caution">
    <text evidence="12">The sequence shown here is derived from an EMBL/GenBank/DDBJ whole genome shotgun (WGS) entry which is preliminary data.</text>
</comment>
<evidence type="ECO:0000259" key="11">
    <source>
        <dbReference type="PROSITE" id="PS51349"/>
    </source>
</evidence>
<proteinExistence type="inferred from homology"/>
<feature type="binding site" evidence="10">
    <location>
        <position position="164"/>
    </location>
    <ligand>
        <name>glyoxylate</name>
        <dbReference type="ChEBI" id="CHEBI:36655"/>
    </ligand>
</feature>
<evidence type="ECO:0000256" key="10">
    <source>
        <dbReference type="PIRSR" id="PIRSR000138-2"/>
    </source>
</evidence>
<dbReference type="NCBIfam" id="NF008398">
    <property type="entry name" value="PRK11197.1"/>
    <property type="match status" value="1"/>
</dbReference>